<feature type="chain" id="PRO_5045790175" evidence="1">
    <location>
        <begin position="19"/>
        <end position="69"/>
    </location>
</feature>
<proteinExistence type="predicted"/>
<protein>
    <submittedName>
        <fullName evidence="2">Uncharacterized protein</fullName>
    </submittedName>
</protein>
<evidence type="ECO:0000313" key="3">
    <source>
        <dbReference type="Proteomes" id="UP001159363"/>
    </source>
</evidence>
<reference evidence="2 3" key="1">
    <citation type="submission" date="2023-02" db="EMBL/GenBank/DDBJ databases">
        <title>LHISI_Scaffold_Assembly.</title>
        <authorList>
            <person name="Stuart O.P."/>
            <person name="Cleave R."/>
            <person name="Magrath M.J.L."/>
            <person name="Mikheyev A.S."/>
        </authorList>
    </citation>
    <scope>NUCLEOTIDE SEQUENCE [LARGE SCALE GENOMIC DNA]</scope>
    <source>
        <strain evidence="2">Daus_M_001</strain>
        <tissue evidence="2">Leg muscle</tissue>
    </source>
</reference>
<dbReference type="EMBL" id="JARBHB010000003">
    <property type="protein sequence ID" value="KAJ8888848.1"/>
    <property type="molecule type" value="Genomic_DNA"/>
</dbReference>
<name>A0ABQ9HYH6_9NEOP</name>
<feature type="signal peptide" evidence="1">
    <location>
        <begin position="1"/>
        <end position="18"/>
    </location>
</feature>
<keyword evidence="1" id="KW-0732">Signal</keyword>
<organism evidence="2 3">
    <name type="scientific">Dryococelus australis</name>
    <dbReference type="NCBI Taxonomy" id="614101"/>
    <lineage>
        <taxon>Eukaryota</taxon>
        <taxon>Metazoa</taxon>
        <taxon>Ecdysozoa</taxon>
        <taxon>Arthropoda</taxon>
        <taxon>Hexapoda</taxon>
        <taxon>Insecta</taxon>
        <taxon>Pterygota</taxon>
        <taxon>Neoptera</taxon>
        <taxon>Polyneoptera</taxon>
        <taxon>Phasmatodea</taxon>
        <taxon>Verophasmatodea</taxon>
        <taxon>Anareolatae</taxon>
        <taxon>Phasmatidae</taxon>
        <taxon>Eurycanthinae</taxon>
        <taxon>Dryococelus</taxon>
    </lineage>
</organism>
<evidence type="ECO:0000256" key="1">
    <source>
        <dbReference type="SAM" id="SignalP"/>
    </source>
</evidence>
<dbReference type="Proteomes" id="UP001159363">
    <property type="component" value="Chromosome 3"/>
</dbReference>
<gene>
    <name evidence="2" type="ORF">PR048_008342</name>
</gene>
<evidence type="ECO:0000313" key="2">
    <source>
        <dbReference type="EMBL" id="KAJ8888848.1"/>
    </source>
</evidence>
<accession>A0ABQ9HYH6</accession>
<keyword evidence="3" id="KW-1185">Reference proteome</keyword>
<sequence length="69" mass="7819">MQHVCVFVLCNILFCVLAAEIRMKPSNVGIVFERQSDVVSNINFNISALSEERHLLGNMLDLVYNAHKN</sequence>
<comment type="caution">
    <text evidence="2">The sequence shown here is derived from an EMBL/GenBank/DDBJ whole genome shotgun (WGS) entry which is preliminary data.</text>
</comment>